<evidence type="ECO:0000256" key="7">
    <source>
        <dbReference type="ARBA" id="ARBA00023065"/>
    </source>
</evidence>
<feature type="transmembrane region" description="Helical" evidence="10">
    <location>
        <begin position="635"/>
        <end position="660"/>
    </location>
</feature>
<evidence type="ECO:0000256" key="3">
    <source>
        <dbReference type="ARBA" id="ARBA00022448"/>
    </source>
</evidence>
<keyword evidence="7" id="KW-0406">Ion transport</keyword>
<evidence type="ECO:0000313" key="12">
    <source>
        <dbReference type="EMBL" id="KAK2164164.1"/>
    </source>
</evidence>
<gene>
    <name evidence="12" type="ORF">LSH36_68g14001</name>
</gene>
<evidence type="ECO:0000259" key="11">
    <source>
        <dbReference type="Pfam" id="PF00955"/>
    </source>
</evidence>
<feature type="domain" description="Bicarbonate transporter-like transmembrane" evidence="11">
    <location>
        <begin position="334"/>
        <end position="484"/>
    </location>
</feature>
<evidence type="ECO:0000256" key="2">
    <source>
        <dbReference type="ARBA" id="ARBA00010993"/>
    </source>
</evidence>
<evidence type="ECO:0000256" key="9">
    <source>
        <dbReference type="SAM" id="MobiDB-lite"/>
    </source>
</evidence>
<evidence type="ECO:0000256" key="4">
    <source>
        <dbReference type="ARBA" id="ARBA00022475"/>
    </source>
</evidence>
<evidence type="ECO:0000256" key="10">
    <source>
        <dbReference type="SAM" id="Phobius"/>
    </source>
</evidence>
<keyword evidence="4" id="KW-1003">Cell membrane</keyword>
<evidence type="ECO:0000313" key="13">
    <source>
        <dbReference type="Proteomes" id="UP001208570"/>
    </source>
</evidence>
<keyword evidence="6 10" id="KW-1133">Transmembrane helix</keyword>
<feature type="transmembrane region" description="Helical" evidence="10">
    <location>
        <begin position="680"/>
        <end position="701"/>
    </location>
</feature>
<feature type="transmembrane region" description="Helical" evidence="10">
    <location>
        <begin position="413"/>
        <end position="433"/>
    </location>
</feature>
<dbReference type="GO" id="GO:0016323">
    <property type="term" value="C:basolateral plasma membrane"/>
    <property type="evidence" value="ECO:0007669"/>
    <property type="project" value="TreeGrafter"/>
</dbReference>
<feature type="transmembrane region" description="Helical" evidence="10">
    <location>
        <begin position="864"/>
        <end position="892"/>
    </location>
</feature>
<feature type="domain" description="Bicarbonate transporter-like transmembrane" evidence="11">
    <location>
        <begin position="528"/>
        <end position="914"/>
    </location>
</feature>
<dbReference type="GO" id="GO:0005452">
    <property type="term" value="F:solute:inorganic anion antiporter activity"/>
    <property type="evidence" value="ECO:0007669"/>
    <property type="project" value="InterPro"/>
</dbReference>
<dbReference type="InterPro" id="IPR011531">
    <property type="entry name" value="HCO3_transpt-like_TM_dom"/>
</dbReference>
<feature type="compositionally biased region" description="Polar residues" evidence="9">
    <location>
        <begin position="40"/>
        <end position="61"/>
    </location>
</feature>
<dbReference type="Pfam" id="PF00955">
    <property type="entry name" value="HCO3_cotransp"/>
    <property type="match status" value="2"/>
</dbReference>
<evidence type="ECO:0000256" key="6">
    <source>
        <dbReference type="ARBA" id="ARBA00022989"/>
    </source>
</evidence>
<dbReference type="SUPFAM" id="SSF55804">
    <property type="entry name" value="Phoshotransferase/anion transport protein"/>
    <property type="match status" value="1"/>
</dbReference>
<dbReference type="InterPro" id="IPR016152">
    <property type="entry name" value="PTrfase/Anion_transptr"/>
</dbReference>
<dbReference type="AlphaFoldDB" id="A0AAD9K3B8"/>
<dbReference type="PANTHER" id="PTHR11453:SF127">
    <property type="entry name" value="SOLUTE CARRIER FAMILY 4 MEMBER 11"/>
    <property type="match status" value="1"/>
</dbReference>
<feature type="region of interest" description="Disordered" evidence="9">
    <location>
        <begin position="30"/>
        <end position="89"/>
    </location>
</feature>
<evidence type="ECO:0000256" key="1">
    <source>
        <dbReference type="ARBA" id="ARBA00004651"/>
    </source>
</evidence>
<evidence type="ECO:0000256" key="5">
    <source>
        <dbReference type="ARBA" id="ARBA00022692"/>
    </source>
</evidence>
<dbReference type="Gene3D" id="3.40.930.10">
    <property type="entry name" value="Mannitol-specific EII, Chain A"/>
    <property type="match status" value="1"/>
</dbReference>
<dbReference type="GO" id="GO:0006820">
    <property type="term" value="P:monoatomic anion transport"/>
    <property type="evidence" value="ECO:0007669"/>
    <property type="project" value="InterPro"/>
</dbReference>
<organism evidence="12 13">
    <name type="scientific">Paralvinella palmiformis</name>
    <dbReference type="NCBI Taxonomy" id="53620"/>
    <lineage>
        <taxon>Eukaryota</taxon>
        <taxon>Metazoa</taxon>
        <taxon>Spiralia</taxon>
        <taxon>Lophotrochozoa</taxon>
        <taxon>Annelida</taxon>
        <taxon>Polychaeta</taxon>
        <taxon>Sedentaria</taxon>
        <taxon>Canalipalpata</taxon>
        <taxon>Terebellida</taxon>
        <taxon>Terebelliformia</taxon>
        <taxon>Alvinellidae</taxon>
        <taxon>Paralvinella</taxon>
    </lineage>
</organism>
<dbReference type="InterPro" id="IPR003020">
    <property type="entry name" value="HCO3_transpt_euk"/>
</dbReference>
<sequence length="916" mass="102839">MKVKFAPSATSRGYPDPVRVIDISMTTHDNLALDTGEGGTQNVDQATNDQATNDLSGTNRWPSEDNVIEQEKSSPEGSSTSSRDTNGTSVEIVTDVPLPLDDDGEEVSLLYSRHERIPMKDFAAEIRASMDVENFLHQAHLILDMGENNMDSIIDRLLSHIVEHEDNPTNIVEEAKKSLFTHDSVHQLSKTIQGTCNTYGGGFDYDQSWLSILCNVPSAQKRHVVIARLKCPANLGRTSQEVYFIILIVTPSKEKGTKNALETGRTFATLFSDIDLRLRLLGARTEEDFKHLLWEHMKELAEEQSMDRKLSCSSSDNQPSNISVNDQGRCQFGKGLKSDFLQRLKFYISDYKDAVLEPPGFVGHRTLQKTASTTVFLYFACILPSIALGVLNDNNTHGKIDVKTTIYSQTIGGLFFALVGGQPMVILLTTAPLALYTKVIYNICEEWDLDFSAMYACTGLWNSFFLLIYSFSGASRLMKWSTSGLNNSASCKLIRNSRLILHMSAFIGVQFPRRWLLLPVGGWMLEATSTEEIFSIFIAIAFTVDSIKDLYHDFQKHYVCADGQSYNEEPHNTSAITTMTTALVSNITEVSVVVSACYREHSLLYLLLCFGTVWLGLAIFHFTKTPFLNASKREMFADYALPVSVIVMSFFGSYVFKAITLEPFHYDNNRVITGAPLHKLPWAAVFGAMAMGFSLSLLFFMDQNISEAMVNSPENKMKKGTAYHWDLLVVSILNGCLTFFGFPMVHGALPHSPLHVRAMADVEDRVDQGHVHQMIVFVRETRVTGIFAHILIGLSLFLLPYPLSYIPRPVLDGLFLYLAVSALNHNQMFERVMLLVTEQSAYPPNHYIRLVPQRKVHTFTFTQLIQLAVLCGFGFAPLPYLKMVFPVLILLLMPIRHKLIPYVIDKKYLEALDSCH</sequence>
<reference evidence="12" key="1">
    <citation type="journal article" date="2023" name="Mol. Biol. Evol.">
        <title>Third-Generation Sequencing Reveals the Adaptive Role of the Epigenome in Three Deep-Sea Polychaetes.</title>
        <authorList>
            <person name="Perez M."/>
            <person name="Aroh O."/>
            <person name="Sun Y."/>
            <person name="Lan Y."/>
            <person name="Juniper S.K."/>
            <person name="Young C.R."/>
            <person name="Angers B."/>
            <person name="Qian P.Y."/>
        </authorList>
    </citation>
    <scope>NUCLEOTIDE SEQUENCE</scope>
    <source>
        <strain evidence="12">P08H-3</strain>
    </source>
</reference>
<keyword evidence="8 10" id="KW-0472">Membrane</keyword>
<name>A0AAD9K3B8_9ANNE</name>
<accession>A0AAD9K3B8</accession>
<feature type="transmembrane region" description="Helical" evidence="10">
    <location>
        <begin position="453"/>
        <end position="478"/>
    </location>
</feature>
<protein>
    <recommendedName>
        <fullName evidence="11">Bicarbonate transporter-like transmembrane domain-containing protein</fullName>
    </recommendedName>
</protein>
<dbReference type="EMBL" id="JAODUP010000068">
    <property type="protein sequence ID" value="KAK2164164.1"/>
    <property type="molecule type" value="Genomic_DNA"/>
</dbReference>
<dbReference type="Proteomes" id="UP001208570">
    <property type="component" value="Unassembled WGS sequence"/>
</dbReference>
<dbReference type="FunFam" id="3.40.930.10:FF:000019">
    <property type="entry name" value="Solute carrier family 4 member 11"/>
    <property type="match status" value="1"/>
</dbReference>
<comment type="caution">
    <text evidence="12">The sequence shown here is derived from an EMBL/GenBank/DDBJ whole genome shotgun (WGS) entry which is preliminary data.</text>
</comment>
<keyword evidence="5 10" id="KW-0812">Transmembrane</keyword>
<feature type="transmembrane region" description="Helical" evidence="10">
    <location>
        <begin position="786"/>
        <end position="803"/>
    </location>
</feature>
<feature type="transmembrane region" description="Helical" evidence="10">
    <location>
        <begin position="603"/>
        <end position="623"/>
    </location>
</feature>
<comment type="similarity">
    <text evidence="2">Belongs to the anion exchanger (TC 2.A.31) family.</text>
</comment>
<proteinExistence type="inferred from homology"/>
<dbReference type="PANTHER" id="PTHR11453">
    <property type="entry name" value="ANION EXCHANGE PROTEIN"/>
    <property type="match status" value="1"/>
</dbReference>
<dbReference type="FunFam" id="1.10.287.570:FF:000002">
    <property type="entry name" value="Solute carrier family 4 member 11"/>
    <property type="match status" value="1"/>
</dbReference>
<evidence type="ECO:0000256" key="8">
    <source>
        <dbReference type="ARBA" id="ARBA00023136"/>
    </source>
</evidence>
<comment type="subcellular location">
    <subcellularLocation>
        <location evidence="1">Cell membrane</location>
        <topology evidence="1">Multi-pass membrane protein</topology>
    </subcellularLocation>
</comment>
<keyword evidence="3" id="KW-0813">Transport</keyword>
<feature type="transmembrane region" description="Helical" evidence="10">
    <location>
        <begin position="375"/>
        <end position="392"/>
    </location>
</feature>
<dbReference type="PRINTS" id="PR01231">
    <property type="entry name" value="HCO3TRNSPORT"/>
</dbReference>
<dbReference type="GO" id="GO:0050801">
    <property type="term" value="P:monoatomic ion homeostasis"/>
    <property type="evidence" value="ECO:0007669"/>
    <property type="project" value="TreeGrafter"/>
</dbReference>
<feature type="transmembrane region" description="Helical" evidence="10">
    <location>
        <begin position="722"/>
        <end position="745"/>
    </location>
</feature>
<dbReference type="Gene3D" id="1.10.287.570">
    <property type="entry name" value="Helical hairpin bin"/>
    <property type="match status" value="1"/>
</dbReference>
<keyword evidence="13" id="KW-1185">Reference proteome</keyword>